<gene>
    <name evidence="8" type="ORF">K0U00_06765</name>
</gene>
<evidence type="ECO:0000259" key="7">
    <source>
        <dbReference type="Pfam" id="PF04138"/>
    </source>
</evidence>
<evidence type="ECO:0000313" key="8">
    <source>
        <dbReference type="EMBL" id="MBW7453737.1"/>
    </source>
</evidence>
<comment type="subcellular location">
    <subcellularLocation>
        <location evidence="1">Membrane</location>
        <topology evidence="1">Multi-pass membrane protein</topology>
    </subcellularLocation>
</comment>
<dbReference type="Proteomes" id="UP001519887">
    <property type="component" value="Unassembled WGS sequence"/>
</dbReference>
<feature type="transmembrane region" description="Helical" evidence="6">
    <location>
        <begin position="77"/>
        <end position="95"/>
    </location>
</feature>
<dbReference type="InterPro" id="IPR051401">
    <property type="entry name" value="GtrA_CellWall_Glycosyl"/>
</dbReference>
<name>A0ABS7BYS6_9BACL</name>
<sequence length="140" mass="15329">MRRIIFSRFITVVKFGSVGIINTGIDLAVFTALTALGVSAVPAQVISYSCGVLNSYYMNRSWTFHKNKKAPGQAVRFAAVNLAALAATTVLLMILHAYTSFSLLVCKIAATVFSVGINYIGTRYWAFGNQHRSSQNTLRE</sequence>
<dbReference type="Pfam" id="PF04138">
    <property type="entry name" value="GtrA_DPMS_TM"/>
    <property type="match status" value="1"/>
</dbReference>
<comment type="caution">
    <text evidence="8">The sequence shown here is derived from an EMBL/GenBank/DDBJ whole genome shotgun (WGS) entry which is preliminary data.</text>
</comment>
<keyword evidence="3 6" id="KW-0812">Transmembrane</keyword>
<dbReference type="EMBL" id="JAHZIK010000109">
    <property type="protein sequence ID" value="MBW7453737.1"/>
    <property type="molecule type" value="Genomic_DNA"/>
</dbReference>
<evidence type="ECO:0000313" key="9">
    <source>
        <dbReference type="Proteomes" id="UP001519887"/>
    </source>
</evidence>
<dbReference type="PANTHER" id="PTHR38459:SF1">
    <property type="entry name" value="PROPHAGE BACTOPRENOL-LINKED GLUCOSE TRANSLOCASE HOMOLOG"/>
    <property type="match status" value="1"/>
</dbReference>
<accession>A0ABS7BYS6</accession>
<feature type="transmembrane region" description="Helical" evidence="6">
    <location>
        <begin position="12"/>
        <end position="33"/>
    </location>
</feature>
<dbReference type="PANTHER" id="PTHR38459">
    <property type="entry name" value="PROPHAGE BACTOPRENOL-LINKED GLUCOSE TRANSLOCASE HOMOLOG"/>
    <property type="match status" value="1"/>
</dbReference>
<proteinExistence type="inferred from homology"/>
<evidence type="ECO:0000256" key="6">
    <source>
        <dbReference type="SAM" id="Phobius"/>
    </source>
</evidence>
<feature type="transmembrane region" description="Helical" evidence="6">
    <location>
        <begin position="39"/>
        <end position="57"/>
    </location>
</feature>
<evidence type="ECO:0000256" key="5">
    <source>
        <dbReference type="ARBA" id="ARBA00023136"/>
    </source>
</evidence>
<organism evidence="8 9">
    <name type="scientific">Paenibacillus sepulcri</name>
    <dbReference type="NCBI Taxonomy" id="359917"/>
    <lineage>
        <taxon>Bacteria</taxon>
        <taxon>Bacillati</taxon>
        <taxon>Bacillota</taxon>
        <taxon>Bacilli</taxon>
        <taxon>Bacillales</taxon>
        <taxon>Paenibacillaceae</taxon>
        <taxon>Paenibacillus</taxon>
    </lineage>
</organism>
<evidence type="ECO:0000256" key="4">
    <source>
        <dbReference type="ARBA" id="ARBA00022989"/>
    </source>
</evidence>
<keyword evidence="9" id="KW-1185">Reference proteome</keyword>
<dbReference type="RefSeq" id="WP_210038627.1">
    <property type="nucleotide sequence ID" value="NZ_JBHLVU010000011.1"/>
</dbReference>
<evidence type="ECO:0000256" key="3">
    <source>
        <dbReference type="ARBA" id="ARBA00022692"/>
    </source>
</evidence>
<keyword evidence="5 6" id="KW-0472">Membrane</keyword>
<dbReference type="InterPro" id="IPR007267">
    <property type="entry name" value="GtrA_DPMS_TM"/>
</dbReference>
<reference evidence="8 9" key="1">
    <citation type="submission" date="2021-07" db="EMBL/GenBank/DDBJ databases">
        <title>Paenibacillus radiodurans sp. nov., isolated from the southeastern edge of Tengger Desert.</title>
        <authorList>
            <person name="Zhang G."/>
        </authorList>
    </citation>
    <scope>NUCLEOTIDE SEQUENCE [LARGE SCALE GENOMIC DNA]</scope>
    <source>
        <strain evidence="8 9">CCM 7311</strain>
    </source>
</reference>
<comment type="similarity">
    <text evidence="2">Belongs to the GtrA family.</text>
</comment>
<evidence type="ECO:0000256" key="2">
    <source>
        <dbReference type="ARBA" id="ARBA00009399"/>
    </source>
</evidence>
<keyword evidence="4 6" id="KW-1133">Transmembrane helix</keyword>
<evidence type="ECO:0000256" key="1">
    <source>
        <dbReference type="ARBA" id="ARBA00004141"/>
    </source>
</evidence>
<feature type="domain" description="GtrA/DPMS transmembrane" evidence="7">
    <location>
        <begin position="14"/>
        <end position="127"/>
    </location>
</feature>
<protein>
    <submittedName>
        <fullName evidence="8">GtrA family protein</fullName>
    </submittedName>
</protein>
<feature type="transmembrane region" description="Helical" evidence="6">
    <location>
        <begin position="101"/>
        <end position="121"/>
    </location>
</feature>